<dbReference type="InterPro" id="IPR018163">
    <property type="entry name" value="Thr/Ala-tRNA-synth_IIc_edit"/>
</dbReference>
<keyword evidence="6" id="KW-1185">Reference proteome</keyword>
<evidence type="ECO:0000259" key="4">
    <source>
        <dbReference type="SMART" id="SM00863"/>
    </source>
</evidence>
<reference evidence="5 6" key="1">
    <citation type="submission" date="2024-01" db="EMBL/GenBank/DDBJ databases">
        <title>Uliginosibacterium soil sp. nov.</title>
        <authorList>
            <person name="Lv Y."/>
        </authorList>
    </citation>
    <scope>NUCLEOTIDE SEQUENCE [LARGE SCALE GENOMIC DNA]</scope>
    <source>
        <strain evidence="5 6">H3</strain>
    </source>
</reference>
<dbReference type="Gene3D" id="3.30.980.10">
    <property type="entry name" value="Threonyl-trna Synthetase, Chain A, domain 2"/>
    <property type="match status" value="1"/>
</dbReference>
<gene>
    <name evidence="5" type="ORF">VVD49_05295</name>
</gene>
<evidence type="ECO:0000313" key="6">
    <source>
        <dbReference type="Proteomes" id="UP001331561"/>
    </source>
</evidence>
<feature type="domain" description="Threonyl/alanyl tRNA synthetase SAD" evidence="4">
    <location>
        <begin position="166"/>
        <end position="208"/>
    </location>
</feature>
<name>A0ABU6JZM1_9RHOO</name>
<dbReference type="SMART" id="SM00863">
    <property type="entry name" value="tRNA_SAD"/>
    <property type="match status" value="1"/>
</dbReference>
<dbReference type="SUPFAM" id="SSF55186">
    <property type="entry name" value="ThrRS/AlaRS common domain"/>
    <property type="match status" value="1"/>
</dbReference>
<dbReference type="RefSeq" id="WP_327598092.1">
    <property type="nucleotide sequence ID" value="NZ_JAYXHS010000001.1"/>
</dbReference>
<sequence>MTRKVFWDDPYRTTLDTHITSVDGDVVTVAETIFYALSGGQESDAGSIGGHVVTQARKDSHEIFYTLPTGHGLAANDAITIEIDWTRRYRLMRLHFAAELVLELTCKALGSVEKIGAHISQDKARIDFDWAENISPLFPQLTAEAQAIIDADTPITSAFSDETNERRYWEVVGLARVPCGGTHLKRTGEVGRLSLKRKNVGRGKERIEIYVSP</sequence>
<comment type="cofactor">
    <cofactor evidence="1">
        <name>Zn(2+)</name>
        <dbReference type="ChEBI" id="CHEBI:29105"/>
    </cofactor>
</comment>
<dbReference type="PANTHER" id="PTHR43462:SF1">
    <property type="entry name" value="ALANYL-TRNA EDITING PROTEIN AARSD1"/>
    <property type="match status" value="1"/>
</dbReference>
<proteinExistence type="predicted"/>
<organism evidence="5 6">
    <name type="scientific">Uliginosibacterium silvisoli</name>
    <dbReference type="NCBI Taxonomy" id="3114758"/>
    <lineage>
        <taxon>Bacteria</taxon>
        <taxon>Pseudomonadati</taxon>
        <taxon>Pseudomonadota</taxon>
        <taxon>Betaproteobacteria</taxon>
        <taxon>Rhodocyclales</taxon>
        <taxon>Zoogloeaceae</taxon>
        <taxon>Uliginosibacterium</taxon>
    </lineage>
</organism>
<dbReference type="PANTHER" id="PTHR43462">
    <property type="entry name" value="ALANYL-TRNA EDITING PROTEIN"/>
    <property type="match status" value="1"/>
</dbReference>
<evidence type="ECO:0000256" key="2">
    <source>
        <dbReference type="ARBA" id="ARBA00022723"/>
    </source>
</evidence>
<keyword evidence="2" id="KW-0479">Metal-binding</keyword>
<accession>A0ABU6JZM1</accession>
<keyword evidence="3" id="KW-0862">Zinc</keyword>
<evidence type="ECO:0000313" key="5">
    <source>
        <dbReference type="EMBL" id="MEC5385128.1"/>
    </source>
</evidence>
<evidence type="ECO:0000256" key="3">
    <source>
        <dbReference type="ARBA" id="ARBA00022833"/>
    </source>
</evidence>
<dbReference type="EMBL" id="JAYXHS010000001">
    <property type="protein sequence ID" value="MEC5385128.1"/>
    <property type="molecule type" value="Genomic_DNA"/>
</dbReference>
<dbReference type="InterPro" id="IPR012947">
    <property type="entry name" value="tRNA_SAD"/>
</dbReference>
<comment type="caution">
    <text evidence="5">The sequence shown here is derived from an EMBL/GenBank/DDBJ whole genome shotgun (WGS) entry which is preliminary data.</text>
</comment>
<dbReference type="InterPro" id="IPR051335">
    <property type="entry name" value="Alanyl-tRNA_Editing_Enzymes"/>
</dbReference>
<dbReference type="Proteomes" id="UP001331561">
    <property type="component" value="Unassembled WGS sequence"/>
</dbReference>
<dbReference type="Pfam" id="PF07973">
    <property type="entry name" value="tRNA_SAD"/>
    <property type="match status" value="1"/>
</dbReference>
<evidence type="ECO:0000256" key="1">
    <source>
        <dbReference type="ARBA" id="ARBA00001947"/>
    </source>
</evidence>
<dbReference type="SUPFAM" id="SSF50447">
    <property type="entry name" value="Translation proteins"/>
    <property type="match status" value="1"/>
</dbReference>
<dbReference type="Gene3D" id="2.40.30.130">
    <property type="match status" value="1"/>
</dbReference>
<protein>
    <submittedName>
        <fullName evidence="5">Alanyl-tRNA editing protein</fullName>
    </submittedName>
</protein>
<dbReference type="InterPro" id="IPR009000">
    <property type="entry name" value="Transl_B-barrel_sf"/>
</dbReference>